<dbReference type="Proteomes" id="UP001595969">
    <property type="component" value="Unassembled WGS sequence"/>
</dbReference>
<name>A0ABV9MTN4_9ENTE</name>
<reference evidence="2" key="1">
    <citation type="journal article" date="2019" name="Int. J. Syst. Evol. Microbiol.">
        <title>The Global Catalogue of Microorganisms (GCM) 10K type strain sequencing project: providing services to taxonomists for standard genome sequencing and annotation.</title>
        <authorList>
            <consortium name="The Broad Institute Genomics Platform"/>
            <consortium name="The Broad Institute Genome Sequencing Center for Infectious Disease"/>
            <person name="Wu L."/>
            <person name="Ma J."/>
        </authorList>
    </citation>
    <scope>NUCLEOTIDE SEQUENCE [LARGE SCALE GENOMIC DNA]</scope>
    <source>
        <strain evidence="2">CGMCC 1.19032</strain>
    </source>
</reference>
<proteinExistence type="predicted"/>
<dbReference type="RefSeq" id="WP_204654426.1">
    <property type="nucleotide sequence ID" value="NZ_JAFBFD010000027.1"/>
</dbReference>
<sequence length="73" mass="8267">MKKLHLTFLNEEGKKHKLIPKTAATNLSAEQVEAVMNQFTNLDLFEKEGVGLFRAVASAKYVETIETPLFEKE</sequence>
<evidence type="ECO:0000313" key="1">
    <source>
        <dbReference type="EMBL" id="MFC4719372.1"/>
    </source>
</evidence>
<accession>A0ABV9MTN4</accession>
<comment type="caution">
    <text evidence="1">The sequence shown here is derived from an EMBL/GenBank/DDBJ whole genome shotgun (WGS) entry which is preliminary data.</text>
</comment>
<organism evidence="1 2">
    <name type="scientific">Enterococcus lemanii</name>
    <dbReference type="NCBI Taxonomy" id="1159752"/>
    <lineage>
        <taxon>Bacteria</taxon>
        <taxon>Bacillati</taxon>
        <taxon>Bacillota</taxon>
        <taxon>Bacilli</taxon>
        <taxon>Lactobacillales</taxon>
        <taxon>Enterococcaceae</taxon>
        <taxon>Enterococcus</taxon>
    </lineage>
</organism>
<gene>
    <name evidence="1" type="ORF">ACFO5I_06470</name>
</gene>
<dbReference type="EMBL" id="JBHSGS010000036">
    <property type="protein sequence ID" value="MFC4719372.1"/>
    <property type="molecule type" value="Genomic_DNA"/>
</dbReference>
<dbReference type="Pfam" id="PF11148">
    <property type="entry name" value="DUF2922"/>
    <property type="match status" value="1"/>
</dbReference>
<protein>
    <submittedName>
        <fullName evidence="1">DUF2922 domain-containing protein</fullName>
    </submittedName>
</protein>
<keyword evidence="2" id="KW-1185">Reference proteome</keyword>
<evidence type="ECO:0000313" key="2">
    <source>
        <dbReference type="Proteomes" id="UP001595969"/>
    </source>
</evidence>
<dbReference type="InterPro" id="IPR021321">
    <property type="entry name" value="DUF2922"/>
</dbReference>